<dbReference type="EMBL" id="QRMZ01000003">
    <property type="protein sequence ID" value="RHK07651.1"/>
    <property type="molecule type" value="Genomic_DNA"/>
</dbReference>
<dbReference type="Proteomes" id="UP000286288">
    <property type="component" value="Unassembled WGS sequence"/>
</dbReference>
<evidence type="ECO:0000256" key="10">
    <source>
        <dbReference type="ARBA" id="ARBA00048567"/>
    </source>
</evidence>
<comment type="pathway">
    <text evidence="1 11">Metabolic intermediate biosynthesis; chorismate biosynthesis; chorismate from D-erythrose 4-phosphate and phosphoenolpyruvate: step 5/7.</text>
</comment>
<evidence type="ECO:0000313" key="13">
    <source>
        <dbReference type="Proteomes" id="UP000286288"/>
    </source>
</evidence>
<dbReference type="AlphaFoldDB" id="A0A415EWG7"/>
<comment type="function">
    <text evidence="11">Catalyzes the specific phosphorylation of the 3-hydroxyl group of shikimic acid using ATP as a cosubstrate.</text>
</comment>
<evidence type="ECO:0000313" key="12">
    <source>
        <dbReference type="EMBL" id="RHK07651.1"/>
    </source>
</evidence>
<keyword evidence="11" id="KW-0460">Magnesium</keyword>
<dbReference type="GO" id="GO:0000287">
    <property type="term" value="F:magnesium ion binding"/>
    <property type="evidence" value="ECO:0007669"/>
    <property type="project" value="UniProtKB-UniRule"/>
</dbReference>
<feature type="binding site" evidence="11">
    <location>
        <position position="136"/>
    </location>
    <ligand>
        <name>substrate</name>
    </ligand>
</feature>
<dbReference type="PANTHER" id="PTHR21087">
    <property type="entry name" value="SHIKIMATE KINASE"/>
    <property type="match status" value="1"/>
</dbReference>
<keyword evidence="7 11" id="KW-0418">Kinase</keyword>
<accession>A0A415EWG7</accession>
<name>A0A415EWG7_ENTCA</name>
<keyword evidence="11" id="KW-0963">Cytoplasm</keyword>
<protein>
    <recommendedName>
        <fullName evidence="3 11">Shikimate kinase</fullName>
        <shortName evidence="11">SK</shortName>
        <ecNumber evidence="3 11">2.7.1.71</ecNumber>
    </recommendedName>
</protein>
<evidence type="ECO:0000256" key="8">
    <source>
        <dbReference type="ARBA" id="ARBA00022840"/>
    </source>
</evidence>
<sequence length="168" mass="18785">MKKVILIGFMGAGKTTIGRLLAEETKQSHVDFDDLIVAEIGMTIQEFFDQHGEEAFRKIETDILAKTLAKEQIISTGGGIVLKEENRQLLKEMPLVVYLKTDPEELIHRLKADTGSIRPLVVSKSPEEILAVYRPRIPLYEETASLIVETTNKTPEEIVQEILIKAGA</sequence>
<keyword evidence="6 11" id="KW-0547">Nucleotide-binding</keyword>
<evidence type="ECO:0000256" key="9">
    <source>
        <dbReference type="ARBA" id="ARBA00023141"/>
    </source>
</evidence>
<dbReference type="UniPathway" id="UPA00053">
    <property type="reaction ID" value="UER00088"/>
</dbReference>
<dbReference type="GO" id="GO:0004765">
    <property type="term" value="F:shikimate kinase activity"/>
    <property type="evidence" value="ECO:0007669"/>
    <property type="project" value="UniProtKB-UniRule"/>
</dbReference>
<dbReference type="Gene3D" id="3.40.50.300">
    <property type="entry name" value="P-loop containing nucleotide triphosphate hydrolases"/>
    <property type="match status" value="1"/>
</dbReference>
<reference evidence="12 13" key="1">
    <citation type="submission" date="2018-08" db="EMBL/GenBank/DDBJ databases">
        <title>A genome reference for cultivated species of the human gut microbiota.</title>
        <authorList>
            <person name="Zou Y."/>
            <person name="Xue W."/>
            <person name="Luo G."/>
        </authorList>
    </citation>
    <scope>NUCLEOTIDE SEQUENCE [LARGE SCALE GENOMIC DNA]</scope>
    <source>
        <strain evidence="12 13">AF48-16</strain>
    </source>
</reference>
<dbReference type="GO" id="GO:0005524">
    <property type="term" value="F:ATP binding"/>
    <property type="evidence" value="ECO:0007669"/>
    <property type="project" value="UniProtKB-UniRule"/>
</dbReference>
<evidence type="ECO:0000256" key="11">
    <source>
        <dbReference type="HAMAP-Rule" id="MF_00109"/>
    </source>
</evidence>
<feature type="binding site" evidence="11">
    <location>
        <begin position="11"/>
        <end position="16"/>
    </location>
    <ligand>
        <name>ATP</name>
        <dbReference type="ChEBI" id="CHEBI:30616"/>
    </ligand>
</feature>
<dbReference type="CDD" id="cd00464">
    <property type="entry name" value="SK"/>
    <property type="match status" value="1"/>
</dbReference>
<comment type="catalytic activity">
    <reaction evidence="10 11">
        <text>shikimate + ATP = 3-phosphoshikimate + ADP + H(+)</text>
        <dbReference type="Rhea" id="RHEA:13121"/>
        <dbReference type="ChEBI" id="CHEBI:15378"/>
        <dbReference type="ChEBI" id="CHEBI:30616"/>
        <dbReference type="ChEBI" id="CHEBI:36208"/>
        <dbReference type="ChEBI" id="CHEBI:145989"/>
        <dbReference type="ChEBI" id="CHEBI:456216"/>
        <dbReference type="EC" id="2.7.1.71"/>
    </reaction>
</comment>
<feature type="binding site" evidence="11">
    <location>
        <position position="118"/>
    </location>
    <ligand>
        <name>ATP</name>
        <dbReference type="ChEBI" id="CHEBI:30616"/>
    </ligand>
</feature>
<evidence type="ECO:0000256" key="1">
    <source>
        <dbReference type="ARBA" id="ARBA00004842"/>
    </source>
</evidence>
<dbReference type="EC" id="2.7.1.71" evidence="3 11"/>
<dbReference type="HAMAP" id="MF_00109">
    <property type="entry name" value="Shikimate_kinase"/>
    <property type="match status" value="1"/>
</dbReference>
<comment type="cofactor">
    <cofactor evidence="11">
        <name>Mg(2+)</name>
        <dbReference type="ChEBI" id="CHEBI:18420"/>
    </cofactor>
    <text evidence="11">Binds 1 Mg(2+) ion per subunit.</text>
</comment>
<keyword evidence="9 11" id="KW-0057">Aromatic amino acid biosynthesis</keyword>
<dbReference type="InterPro" id="IPR000623">
    <property type="entry name" value="Shikimate_kinase/TSH1"/>
</dbReference>
<evidence type="ECO:0000256" key="5">
    <source>
        <dbReference type="ARBA" id="ARBA00022679"/>
    </source>
</evidence>
<dbReference type="GO" id="GO:0009423">
    <property type="term" value="P:chorismate biosynthetic process"/>
    <property type="evidence" value="ECO:0007669"/>
    <property type="project" value="UniProtKB-UniRule"/>
</dbReference>
<dbReference type="Pfam" id="PF01202">
    <property type="entry name" value="SKI"/>
    <property type="match status" value="1"/>
</dbReference>
<evidence type="ECO:0000256" key="3">
    <source>
        <dbReference type="ARBA" id="ARBA00012154"/>
    </source>
</evidence>
<dbReference type="GO" id="GO:0008652">
    <property type="term" value="P:amino acid biosynthetic process"/>
    <property type="evidence" value="ECO:0007669"/>
    <property type="project" value="UniProtKB-KW"/>
</dbReference>
<proteinExistence type="inferred from homology"/>
<feature type="binding site" evidence="11">
    <location>
        <position position="33"/>
    </location>
    <ligand>
        <name>substrate</name>
    </ligand>
</feature>
<evidence type="ECO:0000256" key="2">
    <source>
        <dbReference type="ARBA" id="ARBA00006997"/>
    </source>
</evidence>
<evidence type="ECO:0000256" key="4">
    <source>
        <dbReference type="ARBA" id="ARBA00022605"/>
    </source>
</evidence>
<evidence type="ECO:0000256" key="7">
    <source>
        <dbReference type="ARBA" id="ARBA00022777"/>
    </source>
</evidence>
<feature type="binding site" evidence="11">
    <location>
        <position position="15"/>
    </location>
    <ligand>
        <name>Mg(2+)</name>
        <dbReference type="ChEBI" id="CHEBI:18420"/>
    </ligand>
</feature>
<dbReference type="PROSITE" id="PS01128">
    <property type="entry name" value="SHIKIMATE_KINASE"/>
    <property type="match status" value="1"/>
</dbReference>
<keyword evidence="8 11" id="KW-0067">ATP-binding</keyword>
<gene>
    <name evidence="11" type="primary">aroK</name>
    <name evidence="12" type="ORF">DW084_02955</name>
</gene>
<comment type="subcellular location">
    <subcellularLocation>
        <location evidence="11">Cytoplasm</location>
    </subcellularLocation>
</comment>
<dbReference type="InterPro" id="IPR027417">
    <property type="entry name" value="P-loop_NTPase"/>
</dbReference>
<comment type="caution">
    <text evidence="11">Lacks conserved residue(s) required for the propagation of feature annotation.</text>
</comment>
<comment type="caution">
    <text evidence="12">The sequence shown here is derived from an EMBL/GenBank/DDBJ whole genome shotgun (WGS) entry which is preliminary data.</text>
</comment>
<dbReference type="InterPro" id="IPR031322">
    <property type="entry name" value="Shikimate/glucono_kinase"/>
</dbReference>
<dbReference type="GO" id="GO:0005829">
    <property type="term" value="C:cytosol"/>
    <property type="evidence" value="ECO:0007669"/>
    <property type="project" value="TreeGrafter"/>
</dbReference>
<keyword evidence="4 11" id="KW-0028">Amino-acid biosynthesis</keyword>
<evidence type="ECO:0000256" key="6">
    <source>
        <dbReference type="ARBA" id="ARBA00022741"/>
    </source>
</evidence>
<comment type="similarity">
    <text evidence="2 11">Belongs to the shikimate kinase family.</text>
</comment>
<dbReference type="PANTHER" id="PTHR21087:SF16">
    <property type="entry name" value="SHIKIMATE KINASE 1, CHLOROPLASTIC"/>
    <property type="match status" value="1"/>
</dbReference>
<dbReference type="InterPro" id="IPR023000">
    <property type="entry name" value="Shikimate_kinase_CS"/>
</dbReference>
<dbReference type="SUPFAM" id="SSF52540">
    <property type="entry name" value="P-loop containing nucleoside triphosphate hydrolases"/>
    <property type="match status" value="1"/>
</dbReference>
<dbReference type="PRINTS" id="PR01100">
    <property type="entry name" value="SHIKIMTKNASE"/>
</dbReference>
<organism evidence="12 13">
    <name type="scientific">Enterococcus casseliflavus</name>
    <name type="common">Enterococcus flavescens</name>
    <dbReference type="NCBI Taxonomy" id="37734"/>
    <lineage>
        <taxon>Bacteria</taxon>
        <taxon>Bacillati</taxon>
        <taxon>Bacillota</taxon>
        <taxon>Bacilli</taxon>
        <taxon>Lactobacillales</taxon>
        <taxon>Enterococcaceae</taxon>
        <taxon>Enterococcus</taxon>
    </lineage>
</organism>
<comment type="subunit">
    <text evidence="11">Monomer.</text>
</comment>
<feature type="binding site" evidence="11">
    <location>
        <position position="78"/>
    </location>
    <ligand>
        <name>substrate</name>
    </ligand>
</feature>
<keyword evidence="11" id="KW-0479">Metal-binding</keyword>
<feature type="binding site" evidence="11">
    <location>
        <position position="57"/>
    </location>
    <ligand>
        <name>substrate</name>
    </ligand>
</feature>
<dbReference type="GO" id="GO:0009073">
    <property type="term" value="P:aromatic amino acid family biosynthetic process"/>
    <property type="evidence" value="ECO:0007669"/>
    <property type="project" value="UniProtKB-KW"/>
</dbReference>
<keyword evidence="5 11" id="KW-0808">Transferase</keyword>